<organism evidence="2 3">
    <name type="scientific">Kaistia nematophila</name>
    <dbReference type="NCBI Taxonomy" id="2994654"/>
    <lineage>
        <taxon>Bacteria</taxon>
        <taxon>Pseudomonadati</taxon>
        <taxon>Pseudomonadota</taxon>
        <taxon>Alphaproteobacteria</taxon>
        <taxon>Hyphomicrobiales</taxon>
        <taxon>Kaistiaceae</taxon>
        <taxon>Kaistia</taxon>
    </lineage>
</organism>
<dbReference type="InterPro" id="IPR029044">
    <property type="entry name" value="Nucleotide-diphossugar_trans"/>
</dbReference>
<dbReference type="CDD" id="cd00761">
    <property type="entry name" value="Glyco_tranf_GTA_type"/>
    <property type="match status" value="1"/>
</dbReference>
<evidence type="ECO:0000313" key="2">
    <source>
        <dbReference type="EMBL" id="MCX5569354.1"/>
    </source>
</evidence>
<evidence type="ECO:0000259" key="1">
    <source>
        <dbReference type="Pfam" id="PF00535"/>
    </source>
</evidence>
<dbReference type="EMBL" id="JAPKNK010000003">
    <property type="protein sequence ID" value="MCX5569354.1"/>
    <property type="molecule type" value="Genomic_DNA"/>
</dbReference>
<reference evidence="2" key="1">
    <citation type="submission" date="2022-11" db="EMBL/GenBank/DDBJ databases">
        <title>Biodiversity and phylogenetic relationships of bacteria.</title>
        <authorList>
            <person name="Machado R.A.R."/>
            <person name="Bhat A."/>
            <person name="Loulou A."/>
            <person name="Kallel S."/>
        </authorList>
    </citation>
    <scope>NUCLEOTIDE SEQUENCE</scope>
    <source>
        <strain evidence="2">K-TC2</strain>
    </source>
</reference>
<dbReference type="SUPFAM" id="SSF53448">
    <property type="entry name" value="Nucleotide-diphospho-sugar transferases"/>
    <property type="match status" value="1"/>
</dbReference>
<dbReference type="InterPro" id="IPR001173">
    <property type="entry name" value="Glyco_trans_2-like"/>
</dbReference>
<dbReference type="InterPro" id="IPR050834">
    <property type="entry name" value="Glycosyltransf_2"/>
</dbReference>
<keyword evidence="3" id="KW-1185">Reference proteome</keyword>
<sequence>MKDAEWRHAYGVSGSAKLPLVTIIAINWNYGAYLSVALQSAVAQDYPSLEIIVLDNGSEDDSAARIRGFAEQNPQVRVIQLDRNIGQLGAAHHIVTQHRISGDFVAFLDTDDLLFPHFVSHHVRAHLLVDNGAGLSSGDTLQVDKHGTVIAGNMPQWWKMDAAERPGWVDIEVPTQHETPLPLAMTLVPAGPSRWFWHPGTSIVYRRRSIERLMSAIRVPIEVKFALDASAAPFCHAEAGTILLSEPLSGYRVHGRNSSVTAPQLQHFDSGRASFGKDNKKQERWFRKNIRRKQIA</sequence>
<accession>A0A9X3E108</accession>
<name>A0A9X3E108_9HYPH</name>
<dbReference type="Gene3D" id="3.90.550.10">
    <property type="entry name" value="Spore Coat Polysaccharide Biosynthesis Protein SpsA, Chain A"/>
    <property type="match status" value="1"/>
</dbReference>
<feature type="domain" description="Glycosyltransferase 2-like" evidence="1">
    <location>
        <begin position="22"/>
        <end position="125"/>
    </location>
</feature>
<dbReference type="PANTHER" id="PTHR43685:SF11">
    <property type="entry name" value="GLYCOSYLTRANSFERASE TAGX-RELATED"/>
    <property type="match status" value="1"/>
</dbReference>
<comment type="caution">
    <text evidence="2">The sequence shown here is derived from an EMBL/GenBank/DDBJ whole genome shotgun (WGS) entry which is preliminary data.</text>
</comment>
<proteinExistence type="predicted"/>
<dbReference type="RefSeq" id="WP_266338326.1">
    <property type="nucleotide sequence ID" value="NZ_JAPKNK010000003.1"/>
</dbReference>
<protein>
    <submittedName>
        <fullName evidence="2">Glycosyltransferase family A protein</fullName>
    </submittedName>
</protein>
<dbReference type="PANTHER" id="PTHR43685">
    <property type="entry name" value="GLYCOSYLTRANSFERASE"/>
    <property type="match status" value="1"/>
</dbReference>
<dbReference type="Proteomes" id="UP001144805">
    <property type="component" value="Unassembled WGS sequence"/>
</dbReference>
<gene>
    <name evidence="2" type="ORF">OSH07_09125</name>
</gene>
<evidence type="ECO:0000313" key="3">
    <source>
        <dbReference type="Proteomes" id="UP001144805"/>
    </source>
</evidence>
<dbReference type="AlphaFoldDB" id="A0A9X3E108"/>
<dbReference type="Pfam" id="PF00535">
    <property type="entry name" value="Glycos_transf_2"/>
    <property type="match status" value="1"/>
</dbReference>